<evidence type="ECO:0000313" key="2">
    <source>
        <dbReference type="EMBL" id="CAF1045164.1"/>
    </source>
</evidence>
<dbReference type="EMBL" id="CAJNOI010000093">
    <property type="protein sequence ID" value="CAF1045164.1"/>
    <property type="molecule type" value="Genomic_DNA"/>
</dbReference>
<dbReference type="InterPro" id="IPR036188">
    <property type="entry name" value="FAD/NAD-bd_sf"/>
</dbReference>
<reference evidence="2" key="1">
    <citation type="submission" date="2021-02" db="EMBL/GenBank/DDBJ databases">
        <authorList>
            <person name="Nowell W R."/>
        </authorList>
    </citation>
    <scope>NUCLEOTIDE SEQUENCE</scope>
</reference>
<dbReference type="InterPro" id="IPR002937">
    <property type="entry name" value="Amino_oxidase"/>
</dbReference>
<dbReference type="Proteomes" id="UP000663832">
    <property type="component" value="Unassembled WGS sequence"/>
</dbReference>
<keyword evidence="4" id="KW-1185">Reference proteome</keyword>
<dbReference type="PANTHER" id="PTHR10742:SF410">
    <property type="entry name" value="LYSINE-SPECIFIC HISTONE DEMETHYLASE 2"/>
    <property type="match status" value="1"/>
</dbReference>
<dbReference type="PANTHER" id="PTHR10742">
    <property type="entry name" value="FLAVIN MONOAMINE OXIDASE"/>
    <property type="match status" value="1"/>
</dbReference>
<evidence type="ECO:0000259" key="1">
    <source>
        <dbReference type="Pfam" id="PF01593"/>
    </source>
</evidence>
<organism evidence="2 5">
    <name type="scientific">Adineta steineri</name>
    <dbReference type="NCBI Taxonomy" id="433720"/>
    <lineage>
        <taxon>Eukaryota</taxon>
        <taxon>Metazoa</taxon>
        <taxon>Spiralia</taxon>
        <taxon>Gnathifera</taxon>
        <taxon>Rotifera</taxon>
        <taxon>Eurotatoria</taxon>
        <taxon>Bdelloidea</taxon>
        <taxon>Adinetida</taxon>
        <taxon>Adinetidae</taxon>
        <taxon>Adineta</taxon>
    </lineage>
</organism>
<dbReference type="Pfam" id="PF01593">
    <property type="entry name" value="Amino_oxidase"/>
    <property type="match status" value="1"/>
</dbReference>
<dbReference type="GO" id="GO:0016491">
    <property type="term" value="F:oxidoreductase activity"/>
    <property type="evidence" value="ECO:0007669"/>
    <property type="project" value="InterPro"/>
</dbReference>
<dbReference type="Proteomes" id="UP000663877">
    <property type="component" value="Unassembled WGS sequence"/>
</dbReference>
<dbReference type="OrthoDB" id="5046242at2759"/>
<dbReference type="SUPFAM" id="SSF54373">
    <property type="entry name" value="FAD-linked reductases, C-terminal domain"/>
    <property type="match status" value="1"/>
</dbReference>
<sequence length="441" mass="50548">MIDLYDVIIIGCGPSGIGAGIEFEKMKSNIKYVILEARDRIGGRAYTDITTFDENTPVDIGAHYLCHHEENNYLRSHYISSDKDFIESDSYDKLTMKIFHENGNLISDDLINKAMKYVDDLLLRTKEYSNEISDISIYNLIRNQLENIHDNNIKSVIKMCLSYIECHEGSNLNELSSKCYGKGEGNLIESDLSIFNGLGTLVKNIASKSNLSIQFNSIVTNINILNNIVEIKTKDKKKYLCKYVLLTIPLGCLKSNSINFSPSLPQWKQDAIEKMGFGLLNKIYLQFSNRFWDKQLKRITIVKDQSQFYYCLPEYSMLALYVSGYQARQFEQKTDKQIVDDIFQSLRQIYPNITYPIKWLITRWGSDPFSQGSYSSFHVGSNIETLKELSRETHDGHVCWAGEHTNYNGSIGYVDSGFESGIREAKRILNKLQLSTEININ</sequence>
<feature type="domain" description="Amine oxidase" evidence="1">
    <location>
        <begin position="30"/>
        <end position="429"/>
    </location>
</feature>
<accession>A0A814K116</accession>
<dbReference type="SUPFAM" id="SSF51905">
    <property type="entry name" value="FAD/NAD(P)-binding domain"/>
    <property type="match status" value="1"/>
</dbReference>
<name>A0A814K116_9BILA</name>
<dbReference type="Gene3D" id="3.90.660.10">
    <property type="match status" value="1"/>
</dbReference>
<gene>
    <name evidence="2" type="ORF">BJG266_LOCUS18294</name>
    <name evidence="3" type="ORF">QVE165_LOCUS21340</name>
</gene>
<dbReference type="InterPro" id="IPR050281">
    <property type="entry name" value="Flavin_monoamine_oxidase"/>
</dbReference>
<dbReference type="AlphaFoldDB" id="A0A814K116"/>
<comment type="caution">
    <text evidence="2">The sequence shown here is derived from an EMBL/GenBank/DDBJ whole genome shotgun (WGS) entry which is preliminary data.</text>
</comment>
<evidence type="ECO:0000313" key="3">
    <source>
        <dbReference type="EMBL" id="CAF1120044.1"/>
    </source>
</evidence>
<dbReference type="EMBL" id="CAJNOM010000137">
    <property type="protein sequence ID" value="CAF1120044.1"/>
    <property type="molecule type" value="Genomic_DNA"/>
</dbReference>
<evidence type="ECO:0000313" key="5">
    <source>
        <dbReference type="Proteomes" id="UP000663877"/>
    </source>
</evidence>
<protein>
    <recommendedName>
        <fullName evidence="1">Amine oxidase domain-containing protein</fullName>
    </recommendedName>
</protein>
<evidence type="ECO:0000313" key="4">
    <source>
        <dbReference type="Proteomes" id="UP000663832"/>
    </source>
</evidence>
<dbReference type="Gene3D" id="3.50.50.60">
    <property type="entry name" value="FAD/NAD(P)-binding domain"/>
    <property type="match status" value="1"/>
</dbReference>
<proteinExistence type="predicted"/>